<dbReference type="SUPFAM" id="SSF81301">
    <property type="entry name" value="Nucleotidyltransferase"/>
    <property type="match status" value="1"/>
</dbReference>
<dbReference type="CDD" id="cd05402">
    <property type="entry name" value="NT_PAP_TUTase"/>
    <property type="match status" value="1"/>
</dbReference>
<dbReference type="InterPro" id="IPR054708">
    <property type="entry name" value="MTPAP-like_central"/>
</dbReference>
<feature type="domain" description="Poly(A) RNA polymerase mitochondrial-like central palm" evidence="5">
    <location>
        <begin position="1240"/>
        <end position="1360"/>
    </location>
</feature>
<feature type="region of interest" description="Disordered" evidence="3">
    <location>
        <begin position="640"/>
        <end position="758"/>
    </location>
</feature>
<evidence type="ECO:0000256" key="2">
    <source>
        <dbReference type="ARBA" id="ARBA00022842"/>
    </source>
</evidence>
<dbReference type="Gene3D" id="3.30.460.10">
    <property type="entry name" value="Beta Polymerase, domain 2"/>
    <property type="match status" value="1"/>
</dbReference>
<feature type="region of interest" description="Disordered" evidence="3">
    <location>
        <begin position="1465"/>
        <end position="1490"/>
    </location>
</feature>
<feature type="compositionally biased region" description="Basic residues" evidence="3">
    <location>
        <begin position="640"/>
        <end position="649"/>
    </location>
</feature>
<dbReference type="PANTHER" id="PTHR23092">
    <property type="entry name" value="POLY(A) RNA POLYMERASE"/>
    <property type="match status" value="1"/>
</dbReference>
<dbReference type="GO" id="GO:0003729">
    <property type="term" value="F:mRNA binding"/>
    <property type="evidence" value="ECO:0007669"/>
    <property type="project" value="TreeGrafter"/>
</dbReference>
<accession>L8HFN8</accession>
<protein>
    <submittedName>
        <fullName evidence="6">Nucleotidyltransferase domain containing protein</fullName>
    </submittedName>
</protein>
<evidence type="ECO:0000313" key="6">
    <source>
        <dbReference type="EMBL" id="ELR24057.1"/>
    </source>
</evidence>
<feature type="domain" description="PAP-associated" evidence="4">
    <location>
        <begin position="1496"/>
        <end position="1545"/>
    </location>
</feature>
<dbReference type="Gene3D" id="1.10.1410.10">
    <property type="match status" value="1"/>
</dbReference>
<feature type="compositionally biased region" description="Low complexity" evidence="3">
    <location>
        <begin position="534"/>
        <end position="550"/>
    </location>
</feature>
<feature type="region of interest" description="Disordered" evidence="3">
    <location>
        <begin position="314"/>
        <end position="372"/>
    </location>
</feature>
<feature type="compositionally biased region" description="Basic residues" evidence="3">
    <location>
        <begin position="678"/>
        <end position="692"/>
    </location>
</feature>
<dbReference type="KEGG" id="acan:ACA1_013610"/>
<dbReference type="GeneID" id="14925059"/>
<dbReference type="InterPro" id="IPR002058">
    <property type="entry name" value="PAP_assoc"/>
</dbReference>
<dbReference type="GO" id="GO:1990817">
    <property type="term" value="F:poly(A) RNA polymerase activity"/>
    <property type="evidence" value="ECO:0007669"/>
    <property type="project" value="InterPro"/>
</dbReference>
<reference evidence="6 7" key="1">
    <citation type="journal article" date="2013" name="Genome Biol.">
        <title>Genome of Acanthamoeba castellanii highlights extensive lateral gene transfer and early evolution of tyrosine kinase signaling.</title>
        <authorList>
            <person name="Clarke M."/>
            <person name="Lohan A.J."/>
            <person name="Liu B."/>
            <person name="Lagkouvardos I."/>
            <person name="Roy S."/>
            <person name="Zafar N."/>
            <person name="Bertelli C."/>
            <person name="Schilde C."/>
            <person name="Kianianmomeni A."/>
            <person name="Burglin T.R."/>
            <person name="Frech C."/>
            <person name="Turcotte B."/>
            <person name="Kopec K.O."/>
            <person name="Synnott J.M."/>
            <person name="Choo C."/>
            <person name="Paponov I."/>
            <person name="Finkler A."/>
            <person name="Soon Heng Tan C."/>
            <person name="Hutchins A.P."/>
            <person name="Weinmeier T."/>
            <person name="Rattei T."/>
            <person name="Chu J.S."/>
            <person name="Gimenez G."/>
            <person name="Irimia M."/>
            <person name="Rigden D.J."/>
            <person name="Fitzpatrick D.A."/>
            <person name="Lorenzo-Morales J."/>
            <person name="Bateman A."/>
            <person name="Chiu C.H."/>
            <person name="Tang P."/>
            <person name="Hegemann P."/>
            <person name="Fromm H."/>
            <person name="Raoult D."/>
            <person name="Greub G."/>
            <person name="Miranda-Saavedra D."/>
            <person name="Chen N."/>
            <person name="Nash P."/>
            <person name="Ginger M.L."/>
            <person name="Horn M."/>
            <person name="Schaap P."/>
            <person name="Caler L."/>
            <person name="Loftus B."/>
        </authorList>
    </citation>
    <scope>NUCLEOTIDE SEQUENCE [LARGE SCALE GENOMIC DNA]</scope>
    <source>
        <strain evidence="6 7">Neff</strain>
    </source>
</reference>
<dbReference type="PANTHER" id="PTHR23092:SF48">
    <property type="entry name" value="NUCLEOTIDYLTRANSFERASE FAMILY PROTEIN"/>
    <property type="match status" value="1"/>
</dbReference>
<dbReference type="InterPro" id="IPR043519">
    <property type="entry name" value="NT_sf"/>
</dbReference>
<evidence type="ECO:0000256" key="3">
    <source>
        <dbReference type="SAM" id="MobiDB-lite"/>
    </source>
</evidence>
<dbReference type="RefSeq" id="XP_004353585.1">
    <property type="nucleotide sequence ID" value="XM_004353533.1"/>
</dbReference>
<feature type="region of interest" description="Disordered" evidence="3">
    <location>
        <begin position="523"/>
        <end position="554"/>
    </location>
</feature>
<sequence>MLPPSENFCFTKFSNLDNYFWHPERVMRVDHKLEDAIRLCDTREYCDTLTVASDLLKDTDKYTSLTGVPEDEENVFLGTMEVVTRGGFLTSPCKVTWDEKASEWVWDAPSWFQSMGYYTLGTYVAHKLEQAIWRSYWQAHDLDPRKNPTRPLGKGKGTRERMYNFSPNTQGLHSKRHLISFWNSLTADERHRIVGKMGNIVEEVLIGDKRKEGKALDYQKPLKTLLDLLVTFLDDKAMEMQDCLDYPSNSSHHFSATVRNDPSNEPHFIEFVYFSPMHRAFEPLDLIVRRIGRCIQSGYTEKIAMDLILGEENDKRKRKSKNKQKSSAKANAKAGRGGGGGKARKQPDQGNQKRQRETAEKQKQDRIKKSKDVQRYATALVRSYLLDRVEAFLVRSPAFPHLKTVAPHAATPKKRKKKKSKGRSRSAILQRPERPPESEGASLGQGQAEAKDDGAGTAEGGPKKSLKFSDTLHRGKSAELGRSLDAVMEVAVTEAAELIPVRRVALRSSLGNDDTTVMKRRYSSPAHIPDHQPSSGVSSSYASNSNSYCTTDDDELSYTSESYYSTDEESGSVEDLASPLYHGSEIGSWHSSGESLLAYLPGDLSLNAAVIAGHVRSSSDTYYDIKSDDEYYSTFTVVSSRRKRNRNRQKVATSEEAEAESETHSENEVEADKEGGKGRGRGRRRKAVIKRSKSQECCSRKEVDKSAASPAKKPTTPTASAATTTSASAPDESPTSRGAVRTTRKSTSKSLPHEVKRSAPAALFREKVSGILNRSAPSFSAIVKGLTEEKGKGRERPVFAVQKEREGPERKETVETTTTPTKPAVIATTGSSSAVAKDPNKVMTYSEVVNRKESGGSGSGSMPAVSVSVSVTTSTSSAPQPAGVVQPSSSPAAWPQISSKEERTDEEKRAAVDSKGKERIYDDVEEDEQVEEEGEFDDDEGDESPTEEEEQLVNEATKQLQLQLQQQSGSAAGRARIRPIPMPFTNLNIHAGRMTNSSPPSPSSHSTPPSPMINSLLPLSSLSPPSSPDVIQRRTRARARSQPPTKEVTTVTTPLAAAPNPQITHRPQPYRHYKTTDSLIQLDKQGQKRKVVESLPELQLADHLISQRRNTYQQFPHHYMRENGGSGENNYHTVNRYGYNYNRPRLWQIIQEESERSRRHGLTARLRERERGKGERIGARSKQWRGAAPSVQQQAMRYSRVSHLLTQSLSDVERVVFLHKEIEDYVDHIVSLTSVRRVYQELMISKIRAIVAKLWSNSLVECYGSYATSLCIPSSDLDLVVLLSPASTLLCGYKSVETNNAGSNDNLLRRDWTHMQILVEELRKHDWVHSLQFIDTAKVPVIKLMTVADGHTILMDVTFSFSNSTSTSSPLHASTAESLADLPFNPTSLLRSNASTFEHSGIAASHLVRSYIRSLPALTPLALVLKQFLSERGLNNTYTGGLSSYCLVLMIVAFLRINKVPTVSVEQERRRETGGRGSPPPASSSASAPGLKEEENLGAALLGFLRFFGLQFDFDKMGISLHNGGCYFYLTESCNTLVIADPFNPEVHRHHQ</sequence>
<dbReference type="GO" id="GO:0005730">
    <property type="term" value="C:nucleolus"/>
    <property type="evidence" value="ECO:0007669"/>
    <property type="project" value="TreeGrafter"/>
</dbReference>
<feature type="compositionally biased region" description="Basic and acidic residues" evidence="3">
    <location>
        <begin position="802"/>
        <end position="814"/>
    </location>
</feature>
<feature type="compositionally biased region" description="Low complexity" evidence="3">
    <location>
        <begin position="860"/>
        <end position="883"/>
    </location>
</feature>
<dbReference type="OrthoDB" id="273917at2759"/>
<dbReference type="Proteomes" id="UP000011083">
    <property type="component" value="Unassembled WGS sequence"/>
</dbReference>
<keyword evidence="6" id="KW-0808">Transferase</keyword>
<dbReference type="Pfam" id="PF22600">
    <property type="entry name" value="MTPAP-like_central"/>
    <property type="match status" value="1"/>
</dbReference>
<keyword evidence="2" id="KW-0460">Magnesium</keyword>
<organism evidence="6 7">
    <name type="scientific">Acanthamoeba castellanii (strain ATCC 30010 / Neff)</name>
    <dbReference type="NCBI Taxonomy" id="1257118"/>
    <lineage>
        <taxon>Eukaryota</taxon>
        <taxon>Amoebozoa</taxon>
        <taxon>Discosea</taxon>
        <taxon>Longamoebia</taxon>
        <taxon>Centramoebida</taxon>
        <taxon>Acanthamoebidae</taxon>
        <taxon>Acanthamoeba</taxon>
    </lineage>
</organism>
<dbReference type="VEuPathDB" id="AmoebaDB:ACA1_013610"/>
<feature type="compositionally biased region" description="Basic and acidic residues" evidence="3">
    <location>
        <begin position="661"/>
        <end position="677"/>
    </location>
</feature>
<evidence type="ECO:0000313" key="7">
    <source>
        <dbReference type="Proteomes" id="UP000011083"/>
    </source>
</evidence>
<keyword evidence="1" id="KW-0479">Metal-binding</keyword>
<feature type="compositionally biased region" description="Basic residues" evidence="3">
    <location>
        <begin position="411"/>
        <end position="424"/>
    </location>
</feature>
<proteinExistence type="predicted"/>
<feature type="compositionally biased region" description="Basic and acidic residues" evidence="3">
    <location>
        <begin position="354"/>
        <end position="372"/>
    </location>
</feature>
<name>L8HFN8_ACACF</name>
<dbReference type="GO" id="GO:0031499">
    <property type="term" value="C:TRAMP complex"/>
    <property type="evidence" value="ECO:0007669"/>
    <property type="project" value="TreeGrafter"/>
</dbReference>
<feature type="region of interest" description="Disordered" evidence="3">
    <location>
        <begin position="404"/>
        <end position="470"/>
    </location>
</feature>
<feature type="compositionally biased region" description="Low complexity" evidence="3">
    <location>
        <begin position="706"/>
        <end position="736"/>
    </location>
</feature>
<dbReference type="EMBL" id="KB007839">
    <property type="protein sequence ID" value="ELR24057.1"/>
    <property type="molecule type" value="Genomic_DNA"/>
</dbReference>
<evidence type="ECO:0000256" key="1">
    <source>
        <dbReference type="ARBA" id="ARBA00022723"/>
    </source>
</evidence>
<keyword evidence="7" id="KW-1185">Reference proteome</keyword>
<dbReference type="Pfam" id="PF03828">
    <property type="entry name" value="PAP_assoc"/>
    <property type="match status" value="1"/>
</dbReference>
<dbReference type="GO" id="GO:0046872">
    <property type="term" value="F:metal ion binding"/>
    <property type="evidence" value="ECO:0007669"/>
    <property type="project" value="UniProtKB-KW"/>
</dbReference>
<evidence type="ECO:0000259" key="5">
    <source>
        <dbReference type="Pfam" id="PF22600"/>
    </source>
</evidence>
<dbReference type="STRING" id="1257118.L8HFN8"/>
<evidence type="ECO:0000259" key="4">
    <source>
        <dbReference type="Pfam" id="PF03828"/>
    </source>
</evidence>
<feature type="compositionally biased region" description="Basic residues" evidence="3">
    <location>
        <begin position="316"/>
        <end position="326"/>
    </location>
</feature>
<feature type="compositionally biased region" description="Acidic residues" evidence="3">
    <location>
        <begin position="923"/>
        <end position="952"/>
    </location>
</feature>
<dbReference type="OMA" id="MRFLEYY"/>
<gene>
    <name evidence="6" type="ORF">ACA1_013610</name>
</gene>
<dbReference type="InterPro" id="IPR045862">
    <property type="entry name" value="Trf4-like"/>
</dbReference>
<feature type="compositionally biased region" description="Basic and acidic residues" evidence="3">
    <location>
        <begin position="899"/>
        <end position="922"/>
    </location>
</feature>
<feature type="region of interest" description="Disordered" evidence="3">
    <location>
        <begin position="802"/>
        <end position="956"/>
    </location>
</feature>
<dbReference type="GO" id="GO:0043634">
    <property type="term" value="P:polyadenylation-dependent ncRNA catabolic process"/>
    <property type="evidence" value="ECO:0007669"/>
    <property type="project" value="TreeGrafter"/>
</dbReference>
<feature type="compositionally biased region" description="Low complexity" evidence="3">
    <location>
        <begin position="1003"/>
        <end position="1024"/>
    </location>
</feature>
<dbReference type="GO" id="GO:0031123">
    <property type="term" value="P:RNA 3'-end processing"/>
    <property type="evidence" value="ECO:0007669"/>
    <property type="project" value="TreeGrafter"/>
</dbReference>
<feature type="region of interest" description="Disordered" evidence="3">
    <location>
        <begin position="986"/>
        <end position="1051"/>
    </location>
</feature>
<feature type="compositionally biased region" description="Low complexity" evidence="3">
    <location>
        <begin position="815"/>
        <end position="829"/>
    </location>
</feature>
<dbReference type="SUPFAM" id="SSF81631">
    <property type="entry name" value="PAP/OAS1 substrate-binding domain"/>
    <property type="match status" value="1"/>
</dbReference>